<dbReference type="Proteomes" id="UP000249464">
    <property type="component" value="Unassembled WGS sequence"/>
</dbReference>
<accession>A0A2X0N3U2</accession>
<reference evidence="2 3" key="1">
    <citation type="submission" date="2016-11" db="EMBL/GenBank/DDBJ databases">
        <authorList>
            <person name="Jaros S."/>
            <person name="Januszkiewicz K."/>
            <person name="Wedrychowicz H."/>
        </authorList>
    </citation>
    <scope>NUCLEOTIDE SEQUENCE [LARGE SCALE GENOMIC DNA]</scope>
</reference>
<gene>
    <name evidence="2" type="primary">BQ5605_C031g10987</name>
    <name evidence="2" type="ORF">BQ5605_C031G10987</name>
</gene>
<keyword evidence="1" id="KW-0732">Signal</keyword>
<sequence length="310" mass="35066">MIFTDSAFLTLWGKCVAVVANVRDESKSVRIAALPLSWLQSSETNHWHYITEISSMCVNKAGRLQDEKGSWVDVTSMTPPVAGTYTFVPNHGEYVTLSTGPIGNKLGSMPSMRHSGADDTKNSTSPTIAARYQNNYLEGLLSRDGECIVSKEDYKGCVAAHIIPISRLDIWEQFDVVWPYLSPCGLFLSKRLHESWERYEWAFYPLGDGNLVVHYFYPSSDTDFAYHGKVVPRSHFRGSRANYPSLKCLGWHYRQCVLMHLRGIAVREEPNAAVPETIWEERRAMWSCDHGPGGPPLIFFCSSSHTYPRF</sequence>
<protein>
    <submittedName>
        <fullName evidence="2">BQ5605_C031g10987 protein</fullName>
    </submittedName>
</protein>
<dbReference type="STRING" id="796604.A0A2X0N3U2"/>
<dbReference type="AlphaFoldDB" id="A0A2X0N3U2"/>
<name>A0A2X0N3U2_9BASI</name>
<organism evidence="2 3">
    <name type="scientific">Microbotryum silenes-dioicae</name>
    <dbReference type="NCBI Taxonomy" id="796604"/>
    <lineage>
        <taxon>Eukaryota</taxon>
        <taxon>Fungi</taxon>
        <taxon>Dikarya</taxon>
        <taxon>Basidiomycota</taxon>
        <taxon>Pucciniomycotina</taxon>
        <taxon>Microbotryomycetes</taxon>
        <taxon>Microbotryales</taxon>
        <taxon>Microbotryaceae</taxon>
        <taxon>Microbotryum</taxon>
    </lineage>
</organism>
<evidence type="ECO:0000313" key="3">
    <source>
        <dbReference type="Proteomes" id="UP000249464"/>
    </source>
</evidence>
<feature type="signal peptide" evidence="1">
    <location>
        <begin position="1"/>
        <end position="17"/>
    </location>
</feature>
<dbReference type="EMBL" id="FQNC01000068">
    <property type="protein sequence ID" value="SGZ07015.1"/>
    <property type="molecule type" value="Genomic_DNA"/>
</dbReference>
<evidence type="ECO:0000313" key="2">
    <source>
        <dbReference type="EMBL" id="SGZ07015.1"/>
    </source>
</evidence>
<evidence type="ECO:0000256" key="1">
    <source>
        <dbReference type="SAM" id="SignalP"/>
    </source>
</evidence>
<keyword evidence="3" id="KW-1185">Reference proteome</keyword>
<feature type="chain" id="PRO_5016022764" evidence="1">
    <location>
        <begin position="18"/>
        <end position="310"/>
    </location>
</feature>
<proteinExistence type="predicted"/>